<comment type="caution">
    <text evidence="2">The sequence shown here is derived from an EMBL/GenBank/DDBJ whole genome shotgun (WGS) entry which is preliminary data.</text>
</comment>
<keyword evidence="1" id="KW-0732">Signal</keyword>
<dbReference type="EMBL" id="JBHULM010000007">
    <property type="protein sequence ID" value="MFD2541409.1"/>
    <property type="molecule type" value="Genomic_DNA"/>
</dbReference>
<feature type="signal peptide" evidence="1">
    <location>
        <begin position="1"/>
        <end position="19"/>
    </location>
</feature>
<name>A0ABW5JXN0_9FLAO</name>
<dbReference type="RefSeq" id="WP_379901088.1">
    <property type="nucleotide sequence ID" value="NZ_JBHULM010000007.1"/>
</dbReference>
<accession>A0ABW5JXN0</accession>
<proteinExistence type="predicted"/>
<protein>
    <submittedName>
        <fullName evidence="2">Uncharacterized protein</fullName>
    </submittedName>
</protein>
<gene>
    <name evidence="2" type="ORF">ACFSSB_03695</name>
</gene>
<feature type="chain" id="PRO_5047463066" evidence="1">
    <location>
        <begin position="20"/>
        <end position="88"/>
    </location>
</feature>
<evidence type="ECO:0000313" key="2">
    <source>
        <dbReference type="EMBL" id="MFD2541409.1"/>
    </source>
</evidence>
<organism evidence="2 3">
    <name type="scientific">Lacinutrix gracilariae</name>
    <dbReference type="NCBI Taxonomy" id="1747198"/>
    <lineage>
        <taxon>Bacteria</taxon>
        <taxon>Pseudomonadati</taxon>
        <taxon>Bacteroidota</taxon>
        <taxon>Flavobacteriia</taxon>
        <taxon>Flavobacteriales</taxon>
        <taxon>Flavobacteriaceae</taxon>
        <taxon>Lacinutrix</taxon>
    </lineage>
</organism>
<sequence>MKLVPFLSLFVFSIFSVSAQDLEIDTTLQAISTPTEITSIALENEIEIPVLFDENTIARKKSYKYIIENTLSGRKDLIFKTKKINTIC</sequence>
<evidence type="ECO:0000256" key="1">
    <source>
        <dbReference type="SAM" id="SignalP"/>
    </source>
</evidence>
<reference evidence="3" key="1">
    <citation type="journal article" date="2019" name="Int. J. Syst. Evol. Microbiol.">
        <title>The Global Catalogue of Microorganisms (GCM) 10K type strain sequencing project: providing services to taxonomists for standard genome sequencing and annotation.</title>
        <authorList>
            <consortium name="The Broad Institute Genomics Platform"/>
            <consortium name="The Broad Institute Genome Sequencing Center for Infectious Disease"/>
            <person name="Wu L."/>
            <person name="Ma J."/>
        </authorList>
    </citation>
    <scope>NUCLEOTIDE SEQUENCE [LARGE SCALE GENOMIC DNA]</scope>
    <source>
        <strain evidence="3">KCTC 42808</strain>
    </source>
</reference>
<evidence type="ECO:0000313" key="3">
    <source>
        <dbReference type="Proteomes" id="UP001597467"/>
    </source>
</evidence>
<keyword evidence="3" id="KW-1185">Reference proteome</keyword>
<dbReference type="Proteomes" id="UP001597467">
    <property type="component" value="Unassembled WGS sequence"/>
</dbReference>